<accession>A0A2Z2HPF6</accession>
<keyword evidence="1" id="KW-0812">Transmembrane</keyword>
<reference evidence="3" key="1">
    <citation type="submission" date="2017-02" db="EMBL/GenBank/DDBJ databases">
        <title>Natronthermophilus aegyptiacus gen. nov.,sp. nov., an aerobic, extremely halophilic alkalithermophilic archaeon isolated from the athalassohaline Wadi An Natrun, Egypt.</title>
        <authorList>
            <person name="Zhao B."/>
        </authorList>
    </citation>
    <scope>NUCLEOTIDE SEQUENCE [LARGE SCALE GENOMIC DNA]</scope>
    <source>
        <strain evidence="3">JW/NM-HA 15</strain>
    </source>
</reference>
<keyword evidence="3" id="KW-1185">Reference proteome</keyword>
<feature type="transmembrane region" description="Helical" evidence="1">
    <location>
        <begin position="23"/>
        <end position="54"/>
    </location>
</feature>
<dbReference type="GeneID" id="32892985"/>
<evidence type="ECO:0000313" key="2">
    <source>
        <dbReference type="EMBL" id="ARS88802.1"/>
    </source>
</evidence>
<evidence type="ECO:0000256" key="1">
    <source>
        <dbReference type="SAM" id="Phobius"/>
    </source>
</evidence>
<dbReference type="AlphaFoldDB" id="A0A2Z2HPF6"/>
<keyword evidence="1" id="KW-0472">Membrane</keyword>
<protein>
    <submittedName>
        <fullName evidence="2">Uncharacterized protein</fullName>
    </submittedName>
</protein>
<proteinExistence type="predicted"/>
<feature type="transmembrane region" description="Helical" evidence="1">
    <location>
        <begin position="93"/>
        <end position="111"/>
    </location>
</feature>
<name>A0A2Z2HPF6_9EURY</name>
<dbReference type="EMBL" id="CP019893">
    <property type="protein sequence ID" value="ARS88802.1"/>
    <property type="molecule type" value="Genomic_DNA"/>
</dbReference>
<dbReference type="Proteomes" id="UP000250088">
    <property type="component" value="Chromosome"/>
</dbReference>
<feature type="transmembrane region" description="Helical" evidence="1">
    <location>
        <begin position="61"/>
        <end position="81"/>
    </location>
</feature>
<gene>
    <name evidence="2" type="ORF">B1756_02860</name>
</gene>
<evidence type="ECO:0000313" key="3">
    <source>
        <dbReference type="Proteomes" id="UP000250088"/>
    </source>
</evidence>
<dbReference type="KEGG" id="naj:B1756_02860"/>
<sequence>MTDEARGLRGALERVRTDRTSHAAAFAVVVLVGVALAWIHWLGLVLAGALVGLVSPSLWRAIAGGFVVGLVVLIAFALTLGGALGPTLEMTPIVWLAVASALGLPVLGSLIRGIE</sequence>
<keyword evidence="1" id="KW-1133">Transmembrane helix</keyword>
<dbReference type="RefSeq" id="WP_086887186.1">
    <property type="nucleotide sequence ID" value="NZ_CP019893.1"/>
</dbReference>
<organism evidence="2 3">
    <name type="scientific">Natrarchaeobaculum aegyptiacum</name>
    <dbReference type="NCBI Taxonomy" id="745377"/>
    <lineage>
        <taxon>Archaea</taxon>
        <taxon>Methanobacteriati</taxon>
        <taxon>Methanobacteriota</taxon>
        <taxon>Stenosarchaea group</taxon>
        <taxon>Halobacteria</taxon>
        <taxon>Halobacteriales</taxon>
        <taxon>Natrialbaceae</taxon>
        <taxon>Natrarchaeobaculum</taxon>
    </lineage>
</organism>